<dbReference type="OrthoDB" id="5393981at2759"/>
<protein>
    <submittedName>
        <fullName evidence="1">Uncharacterized protein</fullName>
    </submittedName>
</protein>
<reference evidence="1 2" key="1">
    <citation type="journal article" date="2018" name="Nat. Ecol. Evol.">
        <title>Pezizomycetes genomes reveal the molecular basis of ectomycorrhizal truffle lifestyle.</title>
        <authorList>
            <person name="Murat C."/>
            <person name="Payen T."/>
            <person name="Noel B."/>
            <person name="Kuo A."/>
            <person name="Morin E."/>
            <person name="Chen J."/>
            <person name="Kohler A."/>
            <person name="Krizsan K."/>
            <person name="Balestrini R."/>
            <person name="Da Silva C."/>
            <person name="Montanini B."/>
            <person name="Hainaut M."/>
            <person name="Levati E."/>
            <person name="Barry K.W."/>
            <person name="Belfiori B."/>
            <person name="Cichocki N."/>
            <person name="Clum A."/>
            <person name="Dockter R.B."/>
            <person name="Fauchery L."/>
            <person name="Guy J."/>
            <person name="Iotti M."/>
            <person name="Le Tacon F."/>
            <person name="Lindquist E.A."/>
            <person name="Lipzen A."/>
            <person name="Malagnac F."/>
            <person name="Mello A."/>
            <person name="Molinier V."/>
            <person name="Miyauchi S."/>
            <person name="Poulain J."/>
            <person name="Riccioni C."/>
            <person name="Rubini A."/>
            <person name="Sitrit Y."/>
            <person name="Splivallo R."/>
            <person name="Traeger S."/>
            <person name="Wang M."/>
            <person name="Zifcakova L."/>
            <person name="Wipf D."/>
            <person name="Zambonelli A."/>
            <person name="Paolocci F."/>
            <person name="Nowrousian M."/>
            <person name="Ottonello S."/>
            <person name="Baldrian P."/>
            <person name="Spatafora J.W."/>
            <person name="Henrissat B."/>
            <person name="Nagy L.G."/>
            <person name="Aury J.M."/>
            <person name="Wincker P."/>
            <person name="Grigoriev I.V."/>
            <person name="Bonfante P."/>
            <person name="Martin F.M."/>
        </authorList>
    </citation>
    <scope>NUCLEOTIDE SEQUENCE [LARGE SCALE GENOMIC DNA]</scope>
    <source>
        <strain evidence="1 2">120613-1</strain>
    </source>
</reference>
<dbReference type="STRING" id="1336337.A0A3N4J8L3"/>
<proteinExistence type="predicted"/>
<evidence type="ECO:0000313" key="1">
    <source>
        <dbReference type="EMBL" id="RPA94629.1"/>
    </source>
</evidence>
<organism evidence="1 2">
    <name type="scientific">Choiromyces venosus 120613-1</name>
    <dbReference type="NCBI Taxonomy" id="1336337"/>
    <lineage>
        <taxon>Eukaryota</taxon>
        <taxon>Fungi</taxon>
        <taxon>Dikarya</taxon>
        <taxon>Ascomycota</taxon>
        <taxon>Pezizomycotina</taxon>
        <taxon>Pezizomycetes</taxon>
        <taxon>Pezizales</taxon>
        <taxon>Tuberaceae</taxon>
        <taxon>Choiromyces</taxon>
    </lineage>
</organism>
<accession>A0A3N4J8L3</accession>
<sequence>MVQFKLDGTWTILDTLLEGEKPIVFITHDESTFNVNDDKRRIWKEEGKQPLRAKSRGKEIMVSGFLTPGGRLKVPDTIPDEELLQDHMWPKRGSIPIRDAMEFLEYGKNNYWTRDKMVHHMMQIALPIFQVAFPGCQALFAFNNASNHSCYAPNALLASKMNQGPGGGQPLMRDGFIHSKHRLQSMVYPENHSNNELRGKAKGLEQVLKERGLWKKCRSNGFPFLLKCPTSNNRLGRIVSTPLMASEKPFPVPSILFRQLLFIGTFLPACVSLMHIGLDSTMAQQSFANGFTKVTAMLRTKQNGSVTLLYLRSFNLRVFLCLFLRIW</sequence>
<dbReference type="EMBL" id="ML120435">
    <property type="protein sequence ID" value="RPA94629.1"/>
    <property type="molecule type" value="Genomic_DNA"/>
</dbReference>
<dbReference type="AlphaFoldDB" id="A0A3N4J8L3"/>
<evidence type="ECO:0000313" key="2">
    <source>
        <dbReference type="Proteomes" id="UP000276215"/>
    </source>
</evidence>
<gene>
    <name evidence="1" type="ORF">L873DRAFT_1846536</name>
</gene>
<dbReference type="PANTHER" id="PTHR35871">
    <property type="entry name" value="EXPRESSED PROTEIN"/>
    <property type="match status" value="1"/>
</dbReference>
<keyword evidence="2" id="KW-1185">Reference proteome</keyword>
<dbReference type="Proteomes" id="UP000276215">
    <property type="component" value="Unassembled WGS sequence"/>
</dbReference>
<dbReference type="PANTHER" id="PTHR35871:SF1">
    <property type="entry name" value="CXC1-LIKE CYSTEINE CLUSTER ASSOCIATED WITH KDZ TRANSPOSASES DOMAIN-CONTAINING PROTEIN"/>
    <property type="match status" value="1"/>
</dbReference>
<name>A0A3N4J8L3_9PEZI</name>